<reference evidence="1 2" key="1">
    <citation type="submission" date="2020-08" db="EMBL/GenBank/DDBJ databases">
        <title>Sequencing the genomes of 1000 actinobacteria strains.</title>
        <authorList>
            <person name="Klenk H.-P."/>
        </authorList>
    </citation>
    <scope>NUCLEOTIDE SEQUENCE [LARGE SCALE GENOMIC DNA]</scope>
    <source>
        <strain evidence="1 2">DSM 45823</strain>
    </source>
</reference>
<accession>A0A7W3MXI4</accession>
<dbReference type="Proteomes" id="UP000539313">
    <property type="component" value="Unassembled WGS sequence"/>
</dbReference>
<gene>
    <name evidence="1" type="ORF">HNR21_002641</name>
</gene>
<evidence type="ECO:0000313" key="2">
    <source>
        <dbReference type="Proteomes" id="UP000539313"/>
    </source>
</evidence>
<dbReference type="RefSeq" id="WP_182705433.1">
    <property type="nucleotide sequence ID" value="NZ_JACJII010000001.1"/>
</dbReference>
<sequence>MTRRRPTITCRCCGKTGQHGAHGWIRSCYERWLKAGRPQEGPPPPMPLEEIRARSVQARRPCGPKAARMDDFVTVRLTRRRENGEPISIAEAAAAVGVSKRTAERYAAALKQQARR</sequence>
<keyword evidence="2" id="KW-1185">Reference proteome</keyword>
<organism evidence="1 2">
    <name type="scientific">Thermomonospora cellulosilytica</name>
    <dbReference type="NCBI Taxonomy" id="1411118"/>
    <lineage>
        <taxon>Bacteria</taxon>
        <taxon>Bacillati</taxon>
        <taxon>Actinomycetota</taxon>
        <taxon>Actinomycetes</taxon>
        <taxon>Streptosporangiales</taxon>
        <taxon>Thermomonosporaceae</taxon>
        <taxon>Thermomonospora</taxon>
    </lineage>
</organism>
<dbReference type="AlphaFoldDB" id="A0A7W3MXI4"/>
<proteinExistence type="predicted"/>
<name>A0A7W3MXI4_9ACTN</name>
<comment type="caution">
    <text evidence="1">The sequence shown here is derived from an EMBL/GenBank/DDBJ whole genome shotgun (WGS) entry which is preliminary data.</text>
</comment>
<evidence type="ECO:0000313" key="1">
    <source>
        <dbReference type="EMBL" id="MBA9003759.1"/>
    </source>
</evidence>
<dbReference type="EMBL" id="JACJII010000001">
    <property type="protein sequence ID" value="MBA9003759.1"/>
    <property type="molecule type" value="Genomic_DNA"/>
</dbReference>
<protein>
    <submittedName>
        <fullName evidence="1">Uncharacterized protein</fullName>
    </submittedName>
</protein>